<keyword evidence="5" id="KW-0472">Membrane</keyword>
<dbReference type="PROSITE" id="PS50111">
    <property type="entry name" value="CHEMOTAXIS_TRANSDUC_2"/>
    <property type="match status" value="1"/>
</dbReference>
<evidence type="ECO:0000256" key="1">
    <source>
        <dbReference type="ARBA" id="ARBA00004370"/>
    </source>
</evidence>
<name>A0A090T271_9VIBR</name>
<sequence>MTDFVPNAEVATGISEIWINDAKYLMSLELVSGSDWYVGAVVNEELAFLDFSRLIKKTLAFTAVLIVIITFVLFAVIRHLFKPVGELREALKNVASGEADLTHRLRTDTDKEFAELGHYFNQFVANLHSQILASKDLSILVKNHATLTQSAAHETEQNVNKQMDELNALATAIEQMTTAAEETAKSTLEAAQSASDVESNVLHGVDIVRETESNIQRLSGNIHLVSTQSDKLVESTKSIGSILEEINEIANQTNLLALNATIEAARAGEAGRGFAVVADHVRLLSLKTQEATKEIHAKSEQLLLTTSSISDAIGVSERNVKGAVNSARSATDLLSVVQQNIENISVCTGQIATAAEEQCNVSGEVSRNTQQISKLSQQVTEQAEETNHYMDIQIAEIDKQQSILERFKL</sequence>
<keyword evidence="2 4" id="KW-0807">Transducer</keyword>
<dbReference type="Pfam" id="PF00672">
    <property type="entry name" value="HAMP"/>
    <property type="match status" value="1"/>
</dbReference>
<dbReference type="GO" id="GO:0016020">
    <property type="term" value="C:membrane"/>
    <property type="evidence" value="ECO:0007669"/>
    <property type="project" value="UniProtKB-SubCell"/>
</dbReference>
<dbReference type="SMART" id="SM00283">
    <property type="entry name" value="MA"/>
    <property type="match status" value="1"/>
</dbReference>
<dbReference type="Gene3D" id="1.10.287.950">
    <property type="entry name" value="Methyl-accepting chemotaxis protein"/>
    <property type="match status" value="1"/>
</dbReference>
<evidence type="ECO:0000313" key="9">
    <source>
        <dbReference type="Proteomes" id="UP000029224"/>
    </source>
</evidence>
<feature type="transmembrane region" description="Helical" evidence="5">
    <location>
        <begin position="59"/>
        <end position="81"/>
    </location>
</feature>
<organism evidence="8 9">
    <name type="scientific">Vibrio maritimus</name>
    <dbReference type="NCBI Taxonomy" id="990268"/>
    <lineage>
        <taxon>Bacteria</taxon>
        <taxon>Pseudomonadati</taxon>
        <taxon>Pseudomonadota</taxon>
        <taxon>Gammaproteobacteria</taxon>
        <taxon>Vibrionales</taxon>
        <taxon>Vibrionaceae</taxon>
        <taxon>Vibrio</taxon>
    </lineage>
</organism>
<evidence type="ECO:0000256" key="5">
    <source>
        <dbReference type="SAM" id="Phobius"/>
    </source>
</evidence>
<dbReference type="PANTHER" id="PTHR32089:SF117">
    <property type="entry name" value="METHYL ACCEPTING SENSORY TRANSDUCER WITH CACHE_1 SMALL MOLECULE BINDING DOMAIN"/>
    <property type="match status" value="1"/>
</dbReference>
<dbReference type="SMART" id="SM00304">
    <property type="entry name" value="HAMP"/>
    <property type="match status" value="1"/>
</dbReference>
<comment type="similarity">
    <text evidence="3">Belongs to the methyl-accepting chemotaxis (MCP) protein family.</text>
</comment>
<dbReference type="Gene3D" id="3.30.450.20">
    <property type="entry name" value="PAS domain"/>
    <property type="match status" value="1"/>
</dbReference>
<dbReference type="AlphaFoldDB" id="A0A090T271"/>
<feature type="domain" description="HAMP" evidence="7">
    <location>
        <begin position="78"/>
        <end position="132"/>
    </location>
</feature>
<reference evidence="8 9" key="2">
    <citation type="submission" date="2014-09" db="EMBL/GenBank/DDBJ databases">
        <authorList>
            <consortium name="NBRP consortium"/>
            <person name="Sawabe T."/>
            <person name="Meirelles P."/>
            <person name="Nakanishi M."/>
            <person name="Sayaka M."/>
            <person name="Hattori M."/>
            <person name="Ohkuma M."/>
        </authorList>
    </citation>
    <scope>NUCLEOTIDE SEQUENCE [LARGE SCALE GENOMIC DNA]</scope>
    <source>
        <strain evidence="8 9">JCM 19240</strain>
    </source>
</reference>
<dbReference type="InterPro" id="IPR004089">
    <property type="entry name" value="MCPsignal_dom"/>
</dbReference>
<dbReference type="GO" id="GO:0007165">
    <property type="term" value="P:signal transduction"/>
    <property type="evidence" value="ECO:0007669"/>
    <property type="project" value="UniProtKB-KW"/>
</dbReference>
<evidence type="ECO:0000256" key="4">
    <source>
        <dbReference type="PROSITE-ProRule" id="PRU00284"/>
    </source>
</evidence>
<dbReference type="Proteomes" id="UP000029224">
    <property type="component" value="Unassembled WGS sequence"/>
</dbReference>
<dbReference type="EMBL" id="BBMT01000004">
    <property type="protein sequence ID" value="GAL34036.1"/>
    <property type="molecule type" value="Genomic_DNA"/>
</dbReference>
<feature type="domain" description="Methyl-accepting transducer" evidence="6">
    <location>
        <begin position="137"/>
        <end position="373"/>
    </location>
</feature>
<dbReference type="InterPro" id="IPR003660">
    <property type="entry name" value="HAMP_dom"/>
</dbReference>
<dbReference type="Pfam" id="PF00015">
    <property type="entry name" value="MCPsignal"/>
    <property type="match status" value="1"/>
</dbReference>
<dbReference type="GO" id="GO:0006935">
    <property type="term" value="P:chemotaxis"/>
    <property type="evidence" value="ECO:0007669"/>
    <property type="project" value="UniProtKB-ARBA"/>
</dbReference>
<dbReference type="CDD" id="cd06225">
    <property type="entry name" value="HAMP"/>
    <property type="match status" value="1"/>
</dbReference>
<keyword evidence="9" id="KW-1185">Reference proteome</keyword>
<proteinExistence type="inferred from homology"/>
<protein>
    <submittedName>
        <fullName evidence="8">Methyl-accepting chemotaxis protein</fullName>
    </submittedName>
</protein>
<reference evidence="8 9" key="1">
    <citation type="submission" date="2014-09" db="EMBL/GenBank/DDBJ databases">
        <title>Vibrio maritimus JCM 19240. (C210) whole genome shotgun sequence.</title>
        <authorList>
            <person name="Sawabe T."/>
            <person name="Meirelles P."/>
            <person name="Nakanishi M."/>
            <person name="Sayaka M."/>
            <person name="Hattori M."/>
            <person name="Ohkuma M."/>
        </authorList>
    </citation>
    <scope>NUCLEOTIDE SEQUENCE [LARGE SCALE GENOMIC DNA]</scope>
    <source>
        <strain evidence="8 9">JCM 19240</strain>
    </source>
</reference>
<dbReference type="FunFam" id="1.10.287.950:FF:000001">
    <property type="entry name" value="Methyl-accepting chemotaxis sensory transducer"/>
    <property type="match status" value="1"/>
</dbReference>
<accession>A0A090T271</accession>
<comment type="subcellular location">
    <subcellularLocation>
        <location evidence="1">Membrane</location>
    </subcellularLocation>
</comment>
<evidence type="ECO:0000259" key="6">
    <source>
        <dbReference type="PROSITE" id="PS50111"/>
    </source>
</evidence>
<gene>
    <name evidence="8" type="ORF">JCM19240_944</name>
</gene>
<comment type="caution">
    <text evidence="8">The sequence shown here is derived from an EMBL/GenBank/DDBJ whole genome shotgun (WGS) entry which is preliminary data.</text>
</comment>
<evidence type="ECO:0000259" key="7">
    <source>
        <dbReference type="PROSITE" id="PS50885"/>
    </source>
</evidence>
<keyword evidence="5" id="KW-0812">Transmembrane</keyword>
<evidence type="ECO:0000256" key="3">
    <source>
        <dbReference type="ARBA" id="ARBA00029447"/>
    </source>
</evidence>
<evidence type="ECO:0000313" key="8">
    <source>
        <dbReference type="EMBL" id="GAL34036.1"/>
    </source>
</evidence>
<dbReference type="PROSITE" id="PS50885">
    <property type="entry name" value="HAMP"/>
    <property type="match status" value="1"/>
</dbReference>
<dbReference type="SUPFAM" id="SSF58104">
    <property type="entry name" value="Methyl-accepting chemotaxis protein (MCP) signaling domain"/>
    <property type="match status" value="1"/>
</dbReference>
<keyword evidence="5" id="KW-1133">Transmembrane helix</keyword>
<dbReference type="PANTHER" id="PTHR32089">
    <property type="entry name" value="METHYL-ACCEPTING CHEMOTAXIS PROTEIN MCPB"/>
    <property type="match status" value="1"/>
</dbReference>
<evidence type="ECO:0000256" key="2">
    <source>
        <dbReference type="ARBA" id="ARBA00023224"/>
    </source>
</evidence>